<evidence type="ECO:0000256" key="5">
    <source>
        <dbReference type="ARBA" id="ARBA00022801"/>
    </source>
</evidence>
<keyword evidence="4" id="KW-0255">Endonuclease</keyword>
<comment type="caution">
    <text evidence="8">The sequence shown here is derived from an EMBL/GenBank/DDBJ whole genome shotgun (WGS) entry which is preliminary data.</text>
</comment>
<keyword evidence="2" id="KW-1277">Toxin-antitoxin system</keyword>
<evidence type="ECO:0000313" key="8">
    <source>
        <dbReference type="EMBL" id="PIT95604.1"/>
    </source>
</evidence>
<dbReference type="SUPFAM" id="SSF54786">
    <property type="entry name" value="YcfA/nrd intein domain"/>
    <property type="match status" value="1"/>
</dbReference>
<name>A0A2M6WS58_9BACT</name>
<sequence length="84" mass="9570">MKSKCSYLQKPKFLMRPITAKKLIQILLANGFVLSRQKGSHAIYRHINNGIIVPVPLHGKNKPIFIGTLLAIIKQSKIPKEKFY</sequence>
<dbReference type="Gene3D" id="3.30.920.30">
    <property type="entry name" value="Hypothetical protein"/>
    <property type="match status" value="1"/>
</dbReference>
<keyword evidence="5" id="KW-0378">Hydrolase</keyword>
<dbReference type="InterPro" id="IPR038570">
    <property type="entry name" value="HicA_sf"/>
</dbReference>
<dbReference type="EMBL" id="PFAO01000006">
    <property type="protein sequence ID" value="PIT95604.1"/>
    <property type="molecule type" value="Genomic_DNA"/>
</dbReference>
<dbReference type="GO" id="GO:0003729">
    <property type="term" value="F:mRNA binding"/>
    <property type="evidence" value="ECO:0007669"/>
    <property type="project" value="InterPro"/>
</dbReference>
<proteinExistence type="inferred from homology"/>
<keyword evidence="3" id="KW-0540">Nuclease</keyword>
<evidence type="ECO:0000256" key="1">
    <source>
        <dbReference type="ARBA" id="ARBA00006620"/>
    </source>
</evidence>
<evidence type="ECO:0000256" key="4">
    <source>
        <dbReference type="ARBA" id="ARBA00022759"/>
    </source>
</evidence>
<protein>
    <recommendedName>
        <fullName evidence="10">Type II toxin-antitoxin system HicA family toxin</fullName>
    </recommendedName>
</protein>
<evidence type="ECO:0000256" key="2">
    <source>
        <dbReference type="ARBA" id="ARBA00022649"/>
    </source>
</evidence>
<dbReference type="Pfam" id="PF07927">
    <property type="entry name" value="HicA_toxin"/>
    <property type="match status" value="1"/>
</dbReference>
<dbReference type="GO" id="GO:0004519">
    <property type="term" value="F:endonuclease activity"/>
    <property type="evidence" value="ECO:0007669"/>
    <property type="project" value="UniProtKB-KW"/>
</dbReference>
<evidence type="ECO:0000256" key="7">
    <source>
        <dbReference type="ARBA" id="ARBA00023016"/>
    </source>
</evidence>
<comment type="similarity">
    <text evidence="1">Belongs to the HicA mRNA interferase family.</text>
</comment>
<keyword evidence="6" id="KW-0694">RNA-binding</keyword>
<accession>A0A2M6WS58</accession>
<dbReference type="GO" id="GO:0016787">
    <property type="term" value="F:hydrolase activity"/>
    <property type="evidence" value="ECO:0007669"/>
    <property type="project" value="UniProtKB-KW"/>
</dbReference>
<dbReference type="AlphaFoldDB" id="A0A2M6WS58"/>
<evidence type="ECO:0008006" key="10">
    <source>
        <dbReference type="Google" id="ProtNLM"/>
    </source>
</evidence>
<evidence type="ECO:0000256" key="6">
    <source>
        <dbReference type="ARBA" id="ARBA00022884"/>
    </source>
</evidence>
<evidence type="ECO:0000256" key="3">
    <source>
        <dbReference type="ARBA" id="ARBA00022722"/>
    </source>
</evidence>
<gene>
    <name evidence="8" type="ORF">COT96_00245</name>
</gene>
<keyword evidence="7" id="KW-0346">Stress response</keyword>
<dbReference type="Proteomes" id="UP000228964">
    <property type="component" value="Unassembled WGS sequence"/>
</dbReference>
<reference evidence="9" key="1">
    <citation type="submission" date="2017-09" db="EMBL/GenBank/DDBJ databases">
        <title>Depth-based differentiation of microbial function through sediment-hosted aquifers and enrichment of novel symbionts in the deep terrestrial subsurface.</title>
        <authorList>
            <person name="Probst A.J."/>
            <person name="Ladd B."/>
            <person name="Jarett J.K."/>
            <person name="Geller-Mcgrath D.E."/>
            <person name="Sieber C.M.K."/>
            <person name="Emerson J.B."/>
            <person name="Anantharaman K."/>
            <person name="Thomas B.C."/>
            <person name="Malmstrom R."/>
            <person name="Stieglmeier M."/>
            <person name="Klingl A."/>
            <person name="Woyke T."/>
            <person name="Ryan C.M."/>
            <person name="Banfield J.F."/>
        </authorList>
    </citation>
    <scope>NUCLEOTIDE SEQUENCE [LARGE SCALE GENOMIC DNA]</scope>
</reference>
<organism evidence="8 9">
    <name type="scientific">Candidatus Falkowbacteria bacterium CG10_big_fil_rev_8_21_14_0_10_38_22</name>
    <dbReference type="NCBI Taxonomy" id="1974564"/>
    <lineage>
        <taxon>Bacteria</taxon>
        <taxon>Candidatus Falkowiibacteriota</taxon>
    </lineage>
</organism>
<dbReference type="InterPro" id="IPR012933">
    <property type="entry name" value="HicA_mRNA_interferase"/>
</dbReference>
<evidence type="ECO:0000313" key="9">
    <source>
        <dbReference type="Proteomes" id="UP000228964"/>
    </source>
</evidence>